<evidence type="ECO:0000313" key="5">
    <source>
        <dbReference type="EMBL" id="KAD6120168.1"/>
    </source>
</evidence>
<dbReference type="InterPro" id="IPR021914">
    <property type="entry name" value="TF_DELLA_N"/>
</dbReference>
<evidence type="ECO:0000256" key="2">
    <source>
        <dbReference type="ARBA" id="ARBA00022763"/>
    </source>
</evidence>
<organism evidence="5 6">
    <name type="scientific">Mikania micrantha</name>
    <name type="common">bitter vine</name>
    <dbReference type="NCBI Taxonomy" id="192012"/>
    <lineage>
        <taxon>Eukaryota</taxon>
        <taxon>Viridiplantae</taxon>
        <taxon>Streptophyta</taxon>
        <taxon>Embryophyta</taxon>
        <taxon>Tracheophyta</taxon>
        <taxon>Spermatophyta</taxon>
        <taxon>Magnoliopsida</taxon>
        <taxon>eudicotyledons</taxon>
        <taxon>Gunneridae</taxon>
        <taxon>Pentapetalae</taxon>
        <taxon>asterids</taxon>
        <taxon>campanulids</taxon>
        <taxon>Asterales</taxon>
        <taxon>Asteraceae</taxon>
        <taxon>Asteroideae</taxon>
        <taxon>Heliantheae alliance</taxon>
        <taxon>Eupatorieae</taxon>
        <taxon>Mikania</taxon>
    </lineage>
</organism>
<comment type="subcellular location">
    <subcellularLocation>
        <location evidence="1">Nucleus</location>
    </subcellularLocation>
</comment>
<keyword evidence="6" id="KW-1185">Reference proteome</keyword>
<protein>
    <recommendedName>
        <fullName evidence="4">BRCT domain-containing protein</fullName>
    </recommendedName>
</protein>
<dbReference type="Pfam" id="PF16770">
    <property type="entry name" value="RTT107_BRCT_5"/>
    <property type="match status" value="1"/>
</dbReference>
<dbReference type="GO" id="GO:0006974">
    <property type="term" value="P:DNA damage response"/>
    <property type="evidence" value="ECO:0007669"/>
    <property type="project" value="UniProtKB-KW"/>
</dbReference>
<reference evidence="5 6" key="1">
    <citation type="submission" date="2019-05" db="EMBL/GenBank/DDBJ databases">
        <title>Mikania micrantha, genome provides insights into the molecular mechanism of rapid growth.</title>
        <authorList>
            <person name="Liu B."/>
        </authorList>
    </citation>
    <scope>NUCLEOTIDE SEQUENCE [LARGE SCALE GENOMIC DNA]</scope>
    <source>
        <strain evidence="5">NLD-2019</strain>
        <tissue evidence="5">Leaf</tissue>
    </source>
</reference>
<dbReference type="Proteomes" id="UP000326396">
    <property type="component" value="Linkage Group LG13"/>
</dbReference>
<comment type="caution">
    <text evidence="5">The sequence shown here is derived from an EMBL/GenBank/DDBJ whole genome shotgun (WGS) entry which is preliminary data.</text>
</comment>
<dbReference type="OrthoDB" id="342264at2759"/>
<dbReference type="SMART" id="SM00292">
    <property type="entry name" value="BRCT"/>
    <property type="match status" value="1"/>
</dbReference>
<keyword evidence="2" id="KW-0227">DNA damage</keyword>
<dbReference type="Gene3D" id="3.40.50.10190">
    <property type="entry name" value="BRCT domain"/>
    <property type="match status" value="2"/>
</dbReference>
<keyword evidence="3" id="KW-0539">Nucleus</keyword>
<feature type="domain" description="BRCT" evidence="4">
    <location>
        <begin position="780"/>
        <end position="844"/>
    </location>
</feature>
<accession>A0A5N6PEG3</accession>
<evidence type="ECO:0000256" key="1">
    <source>
        <dbReference type="ARBA" id="ARBA00004123"/>
    </source>
</evidence>
<dbReference type="InterPro" id="IPR038088">
    <property type="entry name" value="DELLA_N_sf"/>
</dbReference>
<dbReference type="AlphaFoldDB" id="A0A5N6PEG3"/>
<dbReference type="CDD" id="cd18432">
    <property type="entry name" value="BRCT_PAXIP1_rpt6_like"/>
    <property type="match status" value="1"/>
</dbReference>
<evidence type="ECO:0000259" key="4">
    <source>
        <dbReference type="PROSITE" id="PS50172"/>
    </source>
</evidence>
<dbReference type="SUPFAM" id="SSF52113">
    <property type="entry name" value="BRCT domain"/>
    <property type="match status" value="1"/>
</dbReference>
<evidence type="ECO:0000313" key="6">
    <source>
        <dbReference type="Proteomes" id="UP000326396"/>
    </source>
</evidence>
<dbReference type="GO" id="GO:0005634">
    <property type="term" value="C:nucleus"/>
    <property type="evidence" value="ECO:0007669"/>
    <property type="project" value="UniProtKB-SubCell"/>
</dbReference>
<dbReference type="PANTHER" id="PTHR23196:SF1">
    <property type="entry name" value="PAX-INTERACTING PROTEIN 1"/>
    <property type="match status" value="1"/>
</dbReference>
<proteinExistence type="predicted"/>
<dbReference type="SMART" id="SM01129">
    <property type="entry name" value="DELLA"/>
    <property type="match status" value="1"/>
</dbReference>
<dbReference type="EMBL" id="SZYD01000005">
    <property type="protein sequence ID" value="KAD6120168.1"/>
    <property type="molecule type" value="Genomic_DNA"/>
</dbReference>
<dbReference type="PROSITE" id="PS50172">
    <property type="entry name" value="BRCT"/>
    <property type="match status" value="1"/>
</dbReference>
<dbReference type="Gene3D" id="1.10.10.1290">
    <property type="entry name" value="Transcriptional regulator DELLA, N-terminal domain"/>
    <property type="match status" value="1"/>
</dbReference>
<name>A0A5N6PEG3_9ASTR</name>
<dbReference type="PANTHER" id="PTHR23196">
    <property type="entry name" value="PAX TRANSCRIPTION ACTIVATION DOMAIN INTERACTING PROTEIN"/>
    <property type="match status" value="1"/>
</dbReference>
<sequence>MDELLEVLGYKVESTDMADVAHKLKQLEMVLDEDGILQLSDTVHYNPSYLSGWVQSMLSELNTTGSDLSSSANFDIRESSSTTMIDFSNNTEVDDRYDLRAIADGPIFGSNSDECSNGIKQMKSATAGSEVSVWWGRRRWGRKKGLIRPFYPSCDCHMRVLTEKVNGRQVGEETGEEVISGEEEAFDVSCKNCLGFHAKGLFMAGFNDHEAVNKVVLSAEDGHMIAQAFDYTEEEESPFMETEYVNNKVGLSAEDGHMIAQAFDYTEEEESPFMENEYVNLNEDTEEFDILNFVGDMRALMVEDSDDAIVLDSDDEVTSEQKDVKVRGPLWRRISVVGAQSFEHKSSAGSNLTDKVTDNAPNSLQADTQYQELLTRISNDDNVAKVNQDQKAGDNFENVNEAVNESPEPGESTQANALRFVDHYLSLSVENSSPEVKIPKVNGLRSPVTSFAKGSHDLARKVNLMNQIGISTFDWNCNQPDHGGEFMLAKEKELNIQKGIHVDRRLFDQHTEEEIPKCPPGNDMFDVSFNTQMAAETMQSLLYATPPTIDATENVDTNKKTLERFSFPIRYARKVNQNGVSKDLKKLNLESSTGNLKKARDKPLKIATKRKQNQDSEKENIRFCYKRRGSLGETKNDKTFSPVACRTRHGSLVRISKRTEYSSNLEYITHGKQVNTLCERKTGDLNAVSADIKFETWKWPKKKRTRRNMKQNATLSDNRISVVGPSETEGKFSEAFFMSSVRRKVRSASKNEDYRKRRKKKEVCVLFSQNLDDNVVKQQRKIMKKLGISIAKDCSDATHLVADRFARTKNMLEAMAFGKPIVTPLWLESCEQATCIIDENNYILRDANKEKEIGFNMHVSLSRARLNPLLKDQRVFITSHLEPDREMIKNLVKASQGQVMEDVQQASIEYKISDNLLILSCEKDYEACVPFLDKGAAVYSSELLLNGIIIQKLDYTRYQLFNGHVKMLRYARKRLKNGIKHIHES</sequence>
<dbReference type="InterPro" id="IPR036420">
    <property type="entry name" value="BRCT_dom_sf"/>
</dbReference>
<dbReference type="Pfam" id="PF16589">
    <property type="entry name" value="BRCT_2"/>
    <property type="match status" value="1"/>
</dbReference>
<dbReference type="Pfam" id="PF12041">
    <property type="entry name" value="DELLA"/>
    <property type="match status" value="1"/>
</dbReference>
<dbReference type="InterPro" id="IPR051579">
    <property type="entry name" value="DDR_Transcriptional_Reg"/>
</dbReference>
<dbReference type="InterPro" id="IPR001357">
    <property type="entry name" value="BRCT_dom"/>
</dbReference>
<gene>
    <name evidence="5" type="ORF">E3N88_11439</name>
</gene>
<dbReference type="CDD" id="cd17744">
    <property type="entry name" value="BRCT_MDC1_rpt1"/>
    <property type="match status" value="1"/>
</dbReference>
<evidence type="ECO:0000256" key="3">
    <source>
        <dbReference type="ARBA" id="ARBA00023242"/>
    </source>
</evidence>